<protein>
    <submittedName>
        <fullName evidence="2">Uncharacterized protein</fullName>
    </submittedName>
</protein>
<evidence type="ECO:0000313" key="2">
    <source>
        <dbReference type="EMBL" id="RJP18716.1"/>
    </source>
</evidence>
<accession>A0A3A4NKN0</accession>
<organism evidence="2 3">
    <name type="scientific">Abyssobacteria bacterium (strain SURF_5)</name>
    <dbReference type="NCBI Taxonomy" id="2093360"/>
    <lineage>
        <taxon>Bacteria</taxon>
        <taxon>Pseudomonadati</taxon>
        <taxon>Candidatus Hydrogenedentota</taxon>
        <taxon>Candidatus Abyssobacteria</taxon>
    </lineage>
</organism>
<comment type="caution">
    <text evidence="2">The sequence shown here is derived from an EMBL/GenBank/DDBJ whole genome shotgun (WGS) entry which is preliminary data.</text>
</comment>
<evidence type="ECO:0000256" key="1">
    <source>
        <dbReference type="SAM" id="MobiDB-lite"/>
    </source>
</evidence>
<gene>
    <name evidence="2" type="ORF">C4520_14065</name>
</gene>
<dbReference type="Proteomes" id="UP000265882">
    <property type="component" value="Unassembled WGS sequence"/>
</dbReference>
<proteinExistence type="predicted"/>
<dbReference type="EMBL" id="QZKU01000098">
    <property type="protein sequence ID" value="RJP18716.1"/>
    <property type="molecule type" value="Genomic_DNA"/>
</dbReference>
<feature type="region of interest" description="Disordered" evidence="1">
    <location>
        <begin position="1"/>
        <end position="68"/>
    </location>
</feature>
<sequence length="90" mass="9969">MRKADRLVTPSAATRRRSPKREHQLLGSTHADKSGAGATRFFLNGKEKGKGKKEKAERKSRAKPNPRECVVIQSEKISEIPDRVQDGVCG</sequence>
<name>A0A3A4NKN0_ABYX5</name>
<evidence type="ECO:0000313" key="3">
    <source>
        <dbReference type="Proteomes" id="UP000265882"/>
    </source>
</evidence>
<reference evidence="2 3" key="1">
    <citation type="journal article" date="2017" name="ISME J.">
        <title>Energy and carbon metabolisms in a deep terrestrial subsurface fluid microbial community.</title>
        <authorList>
            <person name="Momper L."/>
            <person name="Jungbluth S.P."/>
            <person name="Lee M.D."/>
            <person name="Amend J.P."/>
        </authorList>
    </citation>
    <scope>NUCLEOTIDE SEQUENCE [LARGE SCALE GENOMIC DNA]</scope>
    <source>
        <strain evidence="2">SURF_5</strain>
    </source>
</reference>
<dbReference type="AlphaFoldDB" id="A0A3A4NKN0"/>